<dbReference type="Pfam" id="PF00149">
    <property type="entry name" value="Metallophos"/>
    <property type="match status" value="1"/>
</dbReference>
<name>A0A1M6KBH9_9FIRM</name>
<dbReference type="RefSeq" id="WP_072905225.1">
    <property type="nucleotide sequence ID" value="NZ_FRAI01000005.1"/>
</dbReference>
<feature type="transmembrane region" description="Helical" evidence="1">
    <location>
        <begin position="115"/>
        <end position="135"/>
    </location>
</feature>
<evidence type="ECO:0000256" key="1">
    <source>
        <dbReference type="SAM" id="Phobius"/>
    </source>
</evidence>
<dbReference type="Proteomes" id="UP000243547">
    <property type="component" value="Unassembled WGS sequence"/>
</dbReference>
<sequence length="484" mass="54299">MKTKLLKVLGNKYLHIFILALIGSILFISFFSNTSFKVLAFELDVKLNFFNKGLTEIYLPPLGIVRAETHNPPLKFIITLTNVNLNLLEELSLGEKQGEILTSIINILSGRIRIFIIRNFFLTFIGGSILTFLFYKKPKDILLGGTIGILVFAIILFSAFSSYNERAFFINPEFEGVLQMAPWIFGLLEESLEKLEDFSEQMDLLIVNLYRLFERIQYLQPLGAIDGDIKVLHVSDIHNHPIAYDFIRQIVENFAVDLVIDTGDISDYGTPLEGELLRKLEGINVPYIFIPGNHDSPAIIETMESIDNVFVLINDVIQVGGVTIAGIADPASETTAMAVPPKEVYLERAQMLEKTIEESDLKPFFVVSHHPIISEELAGKYPVLLQGHTHSINIYEKNGSIIINPGTSGAAGIRGLLAREEVPYSVVLMHLKISENETLYLAAVDIIKVYNISSGFTLERKLIIHHEEGYEIQSEENNENGTID</sequence>
<organism evidence="3 4">
    <name type="scientific">Anaerobranca californiensis DSM 14826</name>
    <dbReference type="NCBI Taxonomy" id="1120989"/>
    <lineage>
        <taxon>Bacteria</taxon>
        <taxon>Bacillati</taxon>
        <taxon>Bacillota</taxon>
        <taxon>Clostridia</taxon>
        <taxon>Eubacteriales</taxon>
        <taxon>Proteinivoracaceae</taxon>
        <taxon>Anaerobranca</taxon>
    </lineage>
</organism>
<gene>
    <name evidence="3" type="ORF">SAMN02745227_00060</name>
</gene>
<accession>A0A1M6KBH9</accession>
<feature type="transmembrane region" description="Helical" evidence="1">
    <location>
        <begin position="12"/>
        <end position="31"/>
    </location>
</feature>
<dbReference type="EMBL" id="FRAI01000005">
    <property type="protein sequence ID" value="SHJ56301.1"/>
    <property type="molecule type" value="Genomic_DNA"/>
</dbReference>
<feature type="domain" description="Calcineurin-like phosphoesterase" evidence="2">
    <location>
        <begin position="229"/>
        <end position="390"/>
    </location>
</feature>
<dbReference type="PANTHER" id="PTHR31302:SF0">
    <property type="entry name" value="TRANSMEMBRANE PROTEIN WITH METALLOPHOSPHOESTERASE DOMAIN"/>
    <property type="match status" value="1"/>
</dbReference>
<dbReference type="OrthoDB" id="5464520at2"/>
<evidence type="ECO:0000313" key="3">
    <source>
        <dbReference type="EMBL" id="SHJ56301.1"/>
    </source>
</evidence>
<dbReference type="InterPro" id="IPR051158">
    <property type="entry name" value="Metallophosphoesterase_sf"/>
</dbReference>
<evidence type="ECO:0000259" key="2">
    <source>
        <dbReference type="Pfam" id="PF00149"/>
    </source>
</evidence>
<dbReference type="Gene3D" id="3.60.21.10">
    <property type="match status" value="1"/>
</dbReference>
<dbReference type="InterPro" id="IPR004843">
    <property type="entry name" value="Calcineurin-like_PHP"/>
</dbReference>
<feature type="transmembrane region" description="Helical" evidence="1">
    <location>
        <begin position="141"/>
        <end position="160"/>
    </location>
</feature>
<keyword evidence="1" id="KW-1133">Transmembrane helix</keyword>
<protein>
    <submittedName>
        <fullName evidence="3">Calcineurin-like phosphoesterase</fullName>
    </submittedName>
</protein>
<dbReference type="InterPro" id="IPR029052">
    <property type="entry name" value="Metallo-depent_PP-like"/>
</dbReference>
<keyword evidence="1" id="KW-0472">Membrane</keyword>
<dbReference type="AlphaFoldDB" id="A0A1M6KBH9"/>
<keyword evidence="4" id="KW-1185">Reference proteome</keyword>
<keyword evidence="1" id="KW-0812">Transmembrane</keyword>
<dbReference type="STRING" id="1120989.SAMN02745227_00060"/>
<reference evidence="4" key="1">
    <citation type="submission" date="2016-11" db="EMBL/GenBank/DDBJ databases">
        <authorList>
            <person name="Varghese N."/>
            <person name="Submissions S."/>
        </authorList>
    </citation>
    <scope>NUCLEOTIDE SEQUENCE [LARGE SCALE GENOMIC DNA]</scope>
    <source>
        <strain evidence="4">DSM 14826</strain>
    </source>
</reference>
<evidence type="ECO:0000313" key="4">
    <source>
        <dbReference type="Proteomes" id="UP000243547"/>
    </source>
</evidence>
<dbReference type="GO" id="GO:0016787">
    <property type="term" value="F:hydrolase activity"/>
    <property type="evidence" value="ECO:0007669"/>
    <property type="project" value="InterPro"/>
</dbReference>
<dbReference type="PANTHER" id="PTHR31302">
    <property type="entry name" value="TRANSMEMBRANE PROTEIN WITH METALLOPHOSPHOESTERASE DOMAIN-RELATED"/>
    <property type="match status" value="1"/>
</dbReference>
<dbReference type="SUPFAM" id="SSF56300">
    <property type="entry name" value="Metallo-dependent phosphatases"/>
    <property type="match status" value="1"/>
</dbReference>
<proteinExistence type="predicted"/>